<reference evidence="7 8" key="1">
    <citation type="submission" date="2021-04" db="EMBL/GenBank/DDBJ databases">
        <title>The genome sequence of Ideonella sp. 3Y2.</title>
        <authorList>
            <person name="Liu Y."/>
        </authorList>
    </citation>
    <scope>NUCLEOTIDE SEQUENCE [LARGE SCALE GENOMIC DNA]</scope>
    <source>
        <strain evidence="7 8">3Y2</strain>
    </source>
</reference>
<dbReference type="InterPro" id="IPR004893">
    <property type="entry name" value="NifW"/>
</dbReference>
<protein>
    <recommendedName>
        <fullName evidence="4 6">Nitrogenase-stabilizing/protective protein NifW</fullName>
    </recommendedName>
</protein>
<comment type="similarity">
    <text evidence="2 6">Belongs to the NifW family.</text>
</comment>
<dbReference type="GO" id="GO:0009399">
    <property type="term" value="P:nitrogen fixation"/>
    <property type="evidence" value="ECO:0007669"/>
    <property type="project" value="UniProtKB-UniRule"/>
</dbReference>
<dbReference type="AlphaFoldDB" id="A0A940YID6"/>
<dbReference type="Pfam" id="PF03206">
    <property type="entry name" value="NifW"/>
    <property type="match status" value="1"/>
</dbReference>
<dbReference type="NCBIfam" id="NF002009">
    <property type="entry name" value="PRK00810.1"/>
    <property type="match status" value="1"/>
</dbReference>
<gene>
    <name evidence="6 7" type="primary">nifW</name>
    <name evidence="7" type="ORF">KAK03_21625</name>
</gene>
<dbReference type="RefSeq" id="WP_210856755.1">
    <property type="nucleotide sequence ID" value="NZ_JAGQDD010000023.1"/>
</dbReference>
<evidence type="ECO:0000313" key="7">
    <source>
        <dbReference type="EMBL" id="MBQ0933080.1"/>
    </source>
</evidence>
<keyword evidence="5 6" id="KW-0535">Nitrogen fixation</keyword>
<evidence type="ECO:0000256" key="1">
    <source>
        <dbReference type="ARBA" id="ARBA00002247"/>
    </source>
</evidence>
<sequence length="114" mass="13166">MNDLTTRLKALSSANEFLEFFGITYDEHVVNVNRLHILKRFYQYLRQADGLAGLDEVAMFTRYRELLTRAYQDFTASNAATEKVFKVFQDAGGTQHVQVSRLRDSLAERRTARA</sequence>
<evidence type="ECO:0000256" key="4">
    <source>
        <dbReference type="ARBA" id="ARBA00016274"/>
    </source>
</evidence>
<evidence type="ECO:0000256" key="5">
    <source>
        <dbReference type="ARBA" id="ARBA00023231"/>
    </source>
</evidence>
<evidence type="ECO:0000256" key="3">
    <source>
        <dbReference type="ARBA" id="ARBA00011284"/>
    </source>
</evidence>
<comment type="subunit">
    <text evidence="3 6">Homotrimer; associates with NifD.</text>
</comment>
<comment type="caution">
    <text evidence="7">The sequence shown here is derived from an EMBL/GenBank/DDBJ whole genome shotgun (WGS) entry which is preliminary data.</text>
</comment>
<accession>A0A940YID6</accession>
<proteinExistence type="inferred from homology"/>
<keyword evidence="8" id="KW-1185">Reference proteome</keyword>
<dbReference type="EMBL" id="JAGQDD010000023">
    <property type="protein sequence ID" value="MBQ0933080.1"/>
    <property type="molecule type" value="Genomic_DNA"/>
</dbReference>
<dbReference type="HAMAP" id="MF_00529">
    <property type="entry name" value="NifW"/>
    <property type="match status" value="1"/>
</dbReference>
<organism evidence="7 8">
    <name type="scientific">Ideonella alba</name>
    <dbReference type="NCBI Taxonomy" id="2824118"/>
    <lineage>
        <taxon>Bacteria</taxon>
        <taxon>Pseudomonadati</taxon>
        <taxon>Pseudomonadota</taxon>
        <taxon>Betaproteobacteria</taxon>
        <taxon>Burkholderiales</taxon>
        <taxon>Sphaerotilaceae</taxon>
        <taxon>Ideonella</taxon>
    </lineage>
</organism>
<evidence type="ECO:0000313" key="8">
    <source>
        <dbReference type="Proteomes" id="UP000676246"/>
    </source>
</evidence>
<evidence type="ECO:0000256" key="2">
    <source>
        <dbReference type="ARBA" id="ARBA00008351"/>
    </source>
</evidence>
<comment type="function">
    <text evidence="1 6">May protect the nitrogenase Fe-Mo protein from oxidative damage.</text>
</comment>
<dbReference type="Proteomes" id="UP000676246">
    <property type="component" value="Unassembled WGS sequence"/>
</dbReference>
<evidence type="ECO:0000256" key="6">
    <source>
        <dbReference type="HAMAP-Rule" id="MF_00529"/>
    </source>
</evidence>
<name>A0A940YID6_9BURK</name>